<dbReference type="AlphaFoldDB" id="J0J5V4"/>
<dbReference type="EMBL" id="AKNW01000016">
    <property type="protein sequence ID" value="EJB33072.1"/>
    <property type="molecule type" value="Genomic_DNA"/>
</dbReference>
<dbReference type="Pfam" id="PF01555">
    <property type="entry name" value="N6_N4_Mtase"/>
    <property type="match status" value="1"/>
</dbReference>
<keyword evidence="5" id="KW-0949">S-adenosyl-L-methionine</keyword>
<dbReference type="PATRIC" id="fig|992028.3.peg.1572"/>
<proteinExistence type="inferred from homology"/>
<evidence type="ECO:0000313" key="10">
    <source>
        <dbReference type="EMBL" id="EJB33072.1"/>
    </source>
</evidence>
<evidence type="ECO:0000256" key="8">
    <source>
        <dbReference type="ARBA" id="ARBA00049120"/>
    </source>
</evidence>
<gene>
    <name evidence="10" type="ORF">HPNQ4044_1625</name>
</gene>
<dbReference type="InterPro" id="IPR002941">
    <property type="entry name" value="DNA_methylase_N4/N6"/>
</dbReference>
<dbReference type="SUPFAM" id="SSF53335">
    <property type="entry name" value="S-adenosyl-L-methionine-dependent methyltransferases"/>
    <property type="match status" value="1"/>
</dbReference>
<sequence>MNINKVFYHSSTNMHEVPDNSVDLIITSPPYFNIKDYTKNGTQDLQHSAQHVEDLGALEKYEDYLLGLLKVWLECYRALKPNGKLCINVPLMPMLKRF</sequence>
<dbReference type="GO" id="GO:0008170">
    <property type="term" value="F:N-methyltransferase activity"/>
    <property type="evidence" value="ECO:0007669"/>
    <property type="project" value="InterPro"/>
</dbReference>
<evidence type="ECO:0000256" key="1">
    <source>
        <dbReference type="ARBA" id="ARBA00010203"/>
    </source>
</evidence>
<reference evidence="10 11" key="1">
    <citation type="submission" date="2012-04" db="EMBL/GenBank/DDBJ databases">
        <title>Genome sequence of Helicobacter pylori NQ4044.</title>
        <authorList>
            <person name="Blanchard T.G."/>
            <person name="Czinn S.J."/>
            <person name="McCracken C."/>
            <person name="Abolude K."/>
            <person name="Maroo A."/>
            <person name="Santana-Cruz I."/>
            <person name="Tallon L.J."/>
            <person name="Ficke F.W.F."/>
        </authorList>
    </citation>
    <scope>NUCLEOTIDE SEQUENCE [LARGE SCALE GENOMIC DNA]</scope>
    <source>
        <strain evidence="10 11">NQ4044</strain>
    </source>
</reference>
<dbReference type="GO" id="GO:0032259">
    <property type="term" value="P:methylation"/>
    <property type="evidence" value="ECO:0007669"/>
    <property type="project" value="UniProtKB-KW"/>
</dbReference>
<comment type="similarity">
    <text evidence="1">Belongs to the N(4)/N(6)-methyltransferase family. N(4) subfamily.</text>
</comment>
<keyword evidence="7" id="KW-0238">DNA-binding</keyword>
<evidence type="ECO:0000256" key="7">
    <source>
        <dbReference type="ARBA" id="ARBA00023125"/>
    </source>
</evidence>
<keyword evidence="6" id="KW-0680">Restriction system</keyword>
<evidence type="ECO:0000256" key="2">
    <source>
        <dbReference type="ARBA" id="ARBA00012185"/>
    </source>
</evidence>
<accession>J0J5V4</accession>
<feature type="domain" description="DNA methylase N-4/N-6" evidence="9">
    <location>
        <begin position="22"/>
        <end position="94"/>
    </location>
</feature>
<dbReference type="InterPro" id="IPR017985">
    <property type="entry name" value="MeTrfase_CN4_CS"/>
</dbReference>
<keyword evidence="4 10" id="KW-0808">Transferase</keyword>
<dbReference type="GO" id="GO:0015667">
    <property type="term" value="F:site-specific DNA-methyltransferase (cytosine-N4-specific) activity"/>
    <property type="evidence" value="ECO:0007669"/>
    <property type="project" value="UniProtKB-EC"/>
</dbReference>
<organism evidence="10 11">
    <name type="scientific">Helicobacter pylori NQ4044</name>
    <dbReference type="NCBI Taxonomy" id="992028"/>
    <lineage>
        <taxon>Bacteria</taxon>
        <taxon>Pseudomonadati</taxon>
        <taxon>Campylobacterota</taxon>
        <taxon>Epsilonproteobacteria</taxon>
        <taxon>Campylobacterales</taxon>
        <taxon>Helicobacteraceae</taxon>
        <taxon>Helicobacter</taxon>
    </lineage>
</organism>
<dbReference type="PROSITE" id="PS00093">
    <property type="entry name" value="N4_MTASE"/>
    <property type="match status" value="1"/>
</dbReference>
<dbReference type="InterPro" id="IPR029063">
    <property type="entry name" value="SAM-dependent_MTases_sf"/>
</dbReference>
<dbReference type="GO" id="GO:0009307">
    <property type="term" value="P:DNA restriction-modification system"/>
    <property type="evidence" value="ECO:0007669"/>
    <property type="project" value="UniProtKB-KW"/>
</dbReference>
<evidence type="ECO:0000256" key="6">
    <source>
        <dbReference type="ARBA" id="ARBA00022747"/>
    </source>
</evidence>
<evidence type="ECO:0000313" key="11">
    <source>
        <dbReference type="Proteomes" id="UP000003026"/>
    </source>
</evidence>
<evidence type="ECO:0000256" key="5">
    <source>
        <dbReference type="ARBA" id="ARBA00022691"/>
    </source>
</evidence>
<dbReference type="EC" id="2.1.1.113" evidence="2"/>
<dbReference type="GO" id="GO:0003677">
    <property type="term" value="F:DNA binding"/>
    <property type="evidence" value="ECO:0007669"/>
    <property type="project" value="UniProtKB-KW"/>
</dbReference>
<dbReference type="Proteomes" id="UP000003026">
    <property type="component" value="Unassembled WGS sequence"/>
</dbReference>
<comment type="catalytic activity">
    <reaction evidence="8">
        <text>a 2'-deoxycytidine in DNA + S-adenosyl-L-methionine = an N(4)-methyl-2'-deoxycytidine in DNA + S-adenosyl-L-homocysteine + H(+)</text>
        <dbReference type="Rhea" id="RHEA:16857"/>
        <dbReference type="Rhea" id="RHEA-COMP:11369"/>
        <dbReference type="Rhea" id="RHEA-COMP:13674"/>
        <dbReference type="ChEBI" id="CHEBI:15378"/>
        <dbReference type="ChEBI" id="CHEBI:57856"/>
        <dbReference type="ChEBI" id="CHEBI:59789"/>
        <dbReference type="ChEBI" id="CHEBI:85452"/>
        <dbReference type="ChEBI" id="CHEBI:137933"/>
        <dbReference type="EC" id="2.1.1.113"/>
    </reaction>
</comment>
<comment type="caution">
    <text evidence="10">The sequence shown here is derived from an EMBL/GenBank/DDBJ whole genome shotgun (WGS) entry which is preliminary data.</text>
</comment>
<evidence type="ECO:0000256" key="4">
    <source>
        <dbReference type="ARBA" id="ARBA00022679"/>
    </source>
</evidence>
<dbReference type="PRINTS" id="PR00508">
    <property type="entry name" value="S21N4MTFRASE"/>
</dbReference>
<protein>
    <recommendedName>
        <fullName evidence="2">site-specific DNA-methyltransferase (cytosine-N(4)-specific)</fullName>
        <ecNumber evidence="2">2.1.1.113</ecNumber>
    </recommendedName>
</protein>
<dbReference type="Gene3D" id="3.40.50.150">
    <property type="entry name" value="Vaccinia Virus protein VP39"/>
    <property type="match status" value="1"/>
</dbReference>
<name>J0J5V4_HELPX</name>
<evidence type="ECO:0000256" key="3">
    <source>
        <dbReference type="ARBA" id="ARBA00022603"/>
    </source>
</evidence>
<evidence type="ECO:0000259" key="9">
    <source>
        <dbReference type="Pfam" id="PF01555"/>
    </source>
</evidence>
<keyword evidence="3 10" id="KW-0489">Methyltransferase</keyword>
<dbReference type="InterPro" id="IPR001091">
    <property type="entry name" value="RM_Methyltransferase"/>
</dbReference>